<dbReference type="Pfam" id="PF03188">
    <property type="entry name" value="Cytochrom_B561"/>
    <property type="match status" value="1"/>
</dbReference>
<dbReference type="CDD" id="cd09631">
    <property type="entry name" value="DOMON_DOH"/>
    <property type="match status" value="1"/>
</dbReference>
<evidence type="ECO:0000256" key="2">
    <source>
        <dbReference type="ARBA" id="ARBA00022448"/>
    </source>
</evidence>
<feature type="domain" description="Cytochrome b561" evidence="10">
    <location>
        <begin position="161"/>
        <end position="356"/>
    </location>
</feature>
<evidence type="ECO:0000256" key="4">
    <source>
        <dbReference type="ARBA" id="ARBA00022982"/>
    </source>
</evidence>
<feature type="transmembrane region" description="Helical" evidence="7">
    <location>
        <begin position="224"/>
        <end position="246"/>
    </location>
</feature>
<evidence type="ECO:0000313" key="11">
    <source>
        <dbReference type="EMBL" id="TPX35973.1"/>
    </source>
</evidence>
<dbReference type="InterPro" id="IPR045266">
    <property type="entry name" value="DOH_DOMON"/>
</dbReference>
<evidence type="ECO:0000259" key="10">
    <source>
        <dbReference type="PROSITE" id="PS50939"/>
    </source>
</evidence>
<dbReference type="PANTHER" id="PTHR47797">
    <property type="entry name" value="DEHYDROGENASE, PUTATIVE (AFU_ORTHOLOGUE AFUA_8G05805)-RELATED"/>
    <property type="match status" value="1"/>
</dbReference>
<dbReference type="GeneID" id="42003040"/>
<dbReference type="GO" id="GO:0016020">
    <property type="term" value="C:membrane"/>
    <property type="evidence" value="ECO:0007669"/>
    <property type="project" value="UniProtKB-SubCell"/>
</dbReference>
<dbReference type="AlphaFoldDB" id="A0A507CEN0"/>
<proteinExistence type="predicted"/>
<dbReference type="PROSITE" id="PS50939">
    <property type="entry name" value="CYTOCHROME_B561"/>
    <property type="match status" value="1"/>
</dbReference>
<evidence type="ECO:0000256" key="3">
    <source>
        <dbReference type="ARBA" id="ARBA00022692"/>
    </source>
</evidence>
<comment type="caution">
    <text evidence="11">The sequence shown here is derived from an EMBL/GenBank/DDBJ whole genome shotgun (WGS) entry which is preliminary data.</text>
</comment>
<evidence type="ECO:0000313" key="12">
    <source>
        <dbReference type="Proteomes" id="UP000319731"/>
    </source>
</evidence>
<dbReference type="InterPro" id="IPR005018">
    <property type="entry name" value="DOMON_domain"/>
</dbReference>
<feature type="transmembrane region" description="Helical" evidence="7">
    <location>
        <begin position="192"/>
        <end position="212"/>
    </location>
</feature>
<dbReference type="OrthoDB" id="19261at2759"/>
<dbReference type="PANTHER" id="PTHR47797:SF3">
    <property type="entry name" value="CYTOCHROME B561 DOMAIN-CONTAINING PROTEIN"/>
    <property type="match status" value="1"/>
</dbReference>
<sequence>MQTFNLLSFVLVLGVSFVRSVTITGSSFTLESAVNGSQAQFTFTGQTSQWIGFGVGSSMSQADMIIVWCTSTTCVAGRRYSQGEIIPTYFTTQNLVVQSESVTGPTFRIVVQRPMAALQTHEMALSSGSNSYIYAVGGSPNVATASATFNQHNPNDQNSFNADLFPSASSTGNSTAITVAGSTVNYTLLIQAHGGIMAAVWVVITPLAILIARNFKAQLGIWWFRLHASLALIIMVGTVVGLPIAYYAHSVTSTPHFSFSDNGIHVVLGLAIIVGVVVQFALGIVINALFNPQRKSVPLTDKLHWFLGRLLTLAAVVNIWFGLSLYAQKQSLSVALYAIYGVWLAILLVLIIAIQFRYPVVHHLKGKIGDKIMEGEEEEQNVAVAAKRKVENE</sequence>
<keyword evidence="8" id="KW-0732">Signal</keyword>
<comment type="subcellular location">
    <subcellularLocation>
        <location evidence="1">Membrane</location>
    </subcellularLocation>
</comment>
<dbReference type="STRING" id="1806994.A0A507CEN0"/>
<keyword evidence="5 7" id="KW-1133">Transmembrane helix</keyword>
<dbReference type="SMART" id="SM00664">
    <property type="entry name" value="DoH"/>
    <property type="match status" value="1"/>
</dbReference>
<dbReference type="CDD" id="cd08760">
    <property type="entry name" value="Cyt_b561_FRRS1_like"/>
    <property type="match status" value="1"/>
</dbReference>
<evidence type="ECO:0000256" key="5">
    <source>
        <dbReference type="ARBA" id="ARBA00022989"/>
    </source>
</evidence>
<gene>
    <name evidence="11" type="ORF">SmJEL517_g01815</name>
</gene>
<feature type="transmembrane region" description="Helical" evidence="7">
    <location>
        <begin position="266"/>
        <end position="290"/>
    </location>
</feature>
<feature type="transmembrane region" description="Helical" evidence="7">
    <location>
        <begin position="310"/>
        <end position="328"/>
    </location>
</feature>
<dbReference type="PROSITE" id="PS50836">
    <property type="entry name" value="DOMON"/>
    <property type="match status" value="1"/>
</dbReference>
<protein>
    <recommendedName>
        <fullName evidence="13">Cytochrome b561 domain-containing protein</fullName>
    </recommendedName>
</protein>
<keyword evidence="4" id="KW-0249">Electron transport</keyword>
<dbReference type="SUPFAM" id="SSF49344">
    <property type="entry name" value="CBD9-like"/>
    <property type="match status" value="1"/>
</dbReference>
<evidence type="ECO:0000256" key="6">
    <source>
        <dbReference type="ARBA" id="ARBA00023136"/>
    </source>
</evidence>
<feature type="signal peptide" evidence="8">
    <location>
        <begin position="1"/>
        <end position="20"/>
    </location>
</feature>
<evidence type="ECO:0008006" key="13">
    <source>
        <dbReference type="Google" id="ProtNLM"/>
    </source>
</evidence>
<evidence type="ECO:0000256" key="8">
    <source>
        <dbReference type="SAM" id="SignalP"/>
    </source>
</evidence>
<dbReference type="SMART" id="SM00665">
    <property type="entry name" value="B561"/>
    <property type="match status" value="1"/>
</dbReference>
<dbReference type="EMBL" id="QEAO01000006">
    <property type="protein sequence ID" value="TPX35973.1"/>
    <property type="molecule type" value="Genomic_DNA"/>
</dbReference>
<organism evidence="11 12">
    <name type="scientific">Synchytrium microbalum</name>
    <dbReference type="NCBI Taxonomy" id="1806994"/>
    <lineage>
        <taxon>Eukaryota</taxon>
        <taxon>Fungi</taxon>
        <taxon>Fungi incertae sedis</taxon>
        <taxon>Chytridiomycota</taxon>
        <taxon>Chytridiomycota incertae sedis</taxon>
        <taxon>Chytridiomycetes</taxon>
        <taxon>Synchytriales</taxon>
        <taxon>Synchytriaceae</taxon>
        <taxon>Synchytrium</taxon>
    </lineage>
</organism>
<keyword evidence="12" id="KW-1185">Reference proteome</keyword>
<evidence type="ECO:0000256" key="1">
    <source>
        <dbReference type="ARBA" id="ARBA00004370"/>
    </source>
</evidence>
<feature type="domain" description="DOMON" evidence="9">
    <location>
        <begin position="26"/>
        <end position="137"/>
    </location>
</feature>
<accession>A0A507CEN0</accession>
<evidence type="ECO:0000259" key="9">
    <source>
        <dbReference type="PROSITE" id="PS50836"/>
    </source>
</evidence>
<dbReference type="InterPro" id="IPR015920">
    <property type="entry name" value="Cellobiose_DH-like_cyt"/>
</dbReference>
<feature type="chain" id="PRO_5021497166" description="Cytochrome b561 domain-containing protein" evidence="8">
    <location>
        <begin position="21"/>
        <end position="393"/>
    </location>
</feature>
<keyword evidence="3 7" id="KW-0812">Transmembrane</keyword>
<name>A0A507CEN0_9FUNG</name>
<dbReference type="Proteomes" id="UP000319731">
    <property type="component" value="Unassembled WGS sequence"/>
</dbReference>
<dbReference type="RefSeq" id="XP_031026358.1">
    <property type="nucleotide sequence ID" value="XM_031167743.1"/>
</dbReference>
<dbReference type="Gene3D" id="1.20.120.1770">
    <property type="match status" value="1"/>
</dbReference>
<reference evidence="11 12" key="1">
    <citation type="journal article" date="2019" name="Sci. Rep.">
        <title>Comparative genomics of chytrid fungi reveal insights into the obligate biotrophic and pathogenic lifestyle of Synchytrium endobioticum.</title>
        <authorList>
            <person name="van de Vossenberg B.T.L.H."/>
            <person name="Warris S."/>
            <person name="Nguyen H.D.T."/>
            <person name="van Gent-Pelzer M.P.E."/>
            <person name="Joly D.L."/>
            <person name="van de Geest H.C."/>
            <person name="Bonants P.J.M."/>
            <person name="Smith D.S."/>
            <person name="Levesque C.A."/>
            <person name="van der Lee T.A.J."/>
        </authorList>
    </citation>
    <scope>NUCLEOTIDE SEQUENCE [LARGE SCALE GENOMIC DNA]</scope>
    <source>
        <strain evidence="11 12">JEL517</strain>
    </source>
</reference>
<dbReference type="Pfam" id="PF16010">
    <property type="entry name" value="CDH-cyt"/>
    <property type="match status" value="1"/>
</dbReference>
<dbReference type="InterPro" id="IPR006593">
    <property type="entry name" value="Cyt_b561/ferric_Rdtase_TM"/>
</dbReference>
<evidence type="ECO:0000256" key="7">
    <source>
        <dbReference type="SAM" id="Phobius"/>
    </source>
</evidence>
<feature type="transmembrane region" description="Helical" evidence="7">
    <location>
        <begin position="334"/>
        <end position="356"/>
    </location>
</feature>
<keyword evidence="2" id="KW-0813">Transport</keyword>
<keyword evidence="6 7" id="KW-0472">Membrane</keyword>